<dbReference type="AlphaFoldDB" id="A0A8T0I8A1"/>
<feature type="chain" id="PRO_5035829989" evidence="1">
    <location>
        <begin position="18"/>
        <end position="64"/>
    </location>
</feature>
<dbReference type="Proteomes" id="UP000822688">
    <property type="component" value="Chromosome 4"/>
</dbReference>
<evidence type="ECO:0000313" key="3">
    <source>
        <dbReference type="Proteomes" id="UP000822688"/>
    </source>
</evidence>
<evidence type="ECO:0000256" key="1">
    <source>
        <dbReference type="SAM" id="SignalP"/>
    </source>
</evidence>
<feature type="signal peptide" evidence="1">
    <location>
        <begin position="1"/>
        <end position="17"/>
    </location>
</feature>
<keyword evidence="3" id="KW-1185">Reference proteome</keyword>
<accession>A0A8T0I8A1</accession>
<name>A0A8T0I8A1_CERPU</name>
<reference evidence="2" key="1">
    <citation type="submission" date="2020-06" db="EMBL/GenBank/DDBJ databases">
        <title>WGS assembly of Ceratodon purpureus strain R40.</title>
        <authorList>
            <person name="Carey S.B."/>
            <person name="Jenkins J."/>
            <person name="Shu S."/>
            <person name="Lovell J.T."/>
            <person name="Sreedasyam A."/>
            <person name="Maumus F."/>
            <person name="Tiley G.P."/>
            <person name="Fernandez-Pozo N."/>
            <person name="Barry K."/>
            <person name="Chen C."/>
            <person name="Wang M."/>
            <person name="Lipzen A."/>
            <person name="Daum C."/>
            <person name="Saski C.A."/>
            <person name="Payton A.C."/>
            <person name="Mcbreen J.C."/>
            <person name="Conrad R.E."/>
            <person name="Kollar L.M."/>
            <person name="Olsson S."/>
            <person name="Huttunen S."/>
            <person name="Landis J.B."/>
            <person name="Wickett N.J."/>
            <person name="Johnson M.G."/>
            <person name="Rensing S.A."/>
            <person name="Grimwood J."/>
            <person name="Schmutz J."/>
            <person name="Mcdaniel S.F."/>
        </authorList>
    </citation>
    <scope>NUCLEOTIDE SEQUENCE</scope>
    <source>
        <strain evidence="2">R40</strain>
    </source>
</reference>
<dbReference type="EMBL" id="CM026424">
    <property type="protein sequence ID" value="KAG0579266.1"/>
    <property type="molecule type" value="Genomic_DNA"/>
</dbReference>
<protein>
    <submittedName>
        <fullName evidence="2">Uncharacterized protein</fullName>
    </submittedName>
</protein>
<proteinExistence type="predicted"/>
<sequence>MLDHLWLLVLESEIVILVMIPSQIRESMSCFEIGKVDLSKKISRKHLVIYFPLHCLLSPSVICG</sequence>
<keyword evidence="1" id="KW-0732">Signal</keyword>
<gene>
    <name evidence="2" type="ORF">KC19_4G086900</name>
</gene>
<organism evidence="2 3">
    <name type="scientific">Ceratodon purpureus</name>
    <name type="common">Fire moss</name>
    <name type="synonym">Dicranum purpureum</name>
    <dbReference type="NCBI Taxonomy" id="3225"/>
    <lineage>
        <taxon>Eukaryota</taxon>
        <taxon>Viridiplantae</taxon>
        <taxon>Streptophyta</taxon>
        <taxon>Embryophyta</taxon>
        <taxon>Bryophyta</taxon>
        <taxon>Bryophytina</taxon>
        <taxon>Bryopsida</taxon>
        <taxon>Dicranidae</taxon>
        <taxon>Pseudoditrichales</taxon>
        <taxon>Ditrichaceae</taxon>
        <taxon>Ceratodon</taxon>
    </lineage>
</organism>
<comment type="caution">
    <text evidence="2">The sequence shown here is derived from an EMBL/GenBank/DDBJ whole genome shotgun (WGS) entry which is preliminary data.</text>
</comment>
<evidence type="ECO:0000313" key="2">
    <source>
        <dbReference type="EMBL" id="KAG0579266.1"/>
    </source>
</evidence>